<dbReference type="InterPro" id="IPR009468">
    <property type="entry name" value="DUF1090"/>
</dbReference>
<evidence type="ECO:0000256" key="1">
    <source>
        <dbReference type="SAM" id="Coils"/>
    </source>
</evidence>
<dbReference type="RefSeq" id="WP_048256593.1">
    <property type="nucleotide sequence ID" value="NZ_QZDH01000010.1"/>
</dbReference>
<evidence type="ECO:0000313" key="5">
    <source>
        <dbReference type="Proteomes" id="UP000283655"/>
    </source>
</evidence>
<evidence type="ECO:0000256" key="2">
    <source>
        <dbReference type="SAM" id="MobiDB-lite"/>
    </source>
</evidence>
<keyword evidence="1" id="KW-0175">Coiled coil</keyword>
<dbReference type="Pfam" id="PF06476">
    <property type="entry name" value="DUF1090"/>
    <property type="match status" value="1"/>
</dbReference>
<dbReference type="AlphaFoldDB" id="A0A419AYX2"/>
<comment type="caution">
    <text evidence="4">The sequence shown here is derived from an EMBL/GenBank/DDBJ whole genome shotgun (WGS) entry which is preliminary data.</text>
</comment>
<sequence>MKLSPSKLSPSIIALSVLLSGHALANTANQVETCQQKAQDIQRQIDEARKHGNQNRINGLEKALDGVKTHCTDAGLAEKRQEAIAEKRKDVAERQQELNESRQKGDDAEKILKRERKLAEAEQELRAAERGTSQ</sequence>
<evidence type="ECO:0000313" key="4">
    <source>
        <dbReference type="EMBL" id="RJL53193.1"/>
    </source>
</evidence>
<dbReference type="EMBL" id="QZDH01000010">
    <property type="protein sequence ID" value="RJL53193.1"/>
    <property type="molecule type" value="Genomic_DNA"/>
</dbReference>
<dbReference type="Proteomes" id="UP000283655">
    <property type="component" value="Unassembled WGS sequence"/>
</dbReference>
<protein>
    <submittedName>
        <fullName evidence="4">DUF1090 domain-containing protein</fullName>
    </submittedName>
</protein>
<feature type="chain" id="PRO_5019009591" evidence="3">
    <location>
        <begin position="26"/>
        <end position="134"/>
    </location>
</feature>
<gene>
    <name evidence="4" type="ORF">D5071_05970</name>
</gene>
<feature type="signal peptide" evidence="3">
    <location>
        <begin position="1"/>
        <end position="25"/>
    </location>
</feature>
<feature type="coiled-coil region" evidence="1">
    <location>
        <begin position="24"/>
        <end position="51"/>
    </location>
</feature>
<accession>A0A419AYX2</accession>
<proteinExistence type="predicted"/>
<keyword evidence="3" id="KW-0732">Signal</keyword>
<organism evidence="4 5">
    <name type="scientific">Pectobacterium carotovorum</name>
    <name type="common">Erwinia carotovora</name>
    <dbReference type="NCBI Taxonomy" id="554"/>
    <lineage>
        <taxon>Bacteria</taxon>
        <taxon>Pseudomonadati</taxon>
        <taxon>Pseudomonadota</taxon>
        <taxon>Gammaproteobacteria</taxon>
        <taxon>Enterobacterales</taxon>
        <taxon>Pectobacteriaceae</taxon>
        <taxon>Pectobacterium</taxon>
    </lineage>
</organism>
<evidence type="ECO:0000256" key="3">
    <source>
        <dbReference type="SAM" id="SignalP"/>
    </source>
</evidence>
<name>A0A419AYX2_PECCA</name>
<reference evidence="4 5" key="1">
    <citation type="submission" date="2018-09" db="EMBL/GenBank/DDBJ databases">
        <title>Phylogenetic diversity of Pectobacterium and Dickeya strains causing blackleg disease of potato in Morocco.</title>
        <authorList>
            <person name="Oulghazi S."/>
            <person name="Moumni M."/>
            <person name="Faure D."/>
        </authorList>
    </citation>
    <scope>NUCLEOTIDE SEQUENCE [LARGE SCALE GENOMIC DNA]</scope>
    <source>
        <strain evidence="4 5">S1.15.11.2D</strain>
    </source>
</reference>
<feature type="region of interest" description="Disordered" evidence="2">
    <location>
        <begin position="87"/>
        <end position="110"/>
    </location>
</feature>